<dbReference type="SUPFAM" id="SSF57716">
    <property type="entry name" value="Glucocorticoid receptor-like (DNA-binding domain)"/>
    <property type="match status" value="1"/>
</dbReference>
<feature type="region of interest" description="Disordered" evidence="12">
    <location>
        <begin position="1130"/>
        <end position="1168"/>
    </location>
</feature>
<keyword evidence="9" id="KW-0539">Nucleus</keyword>
<feature type="compositionally biased region" description="Polar residues" evidence="12">
    <location>
        <begin position="1359"/>
        <end position="1368"/>
    </location>
</feature>
<feature type="compositionally biased region" description="Low complexity" evidence="12">
    <location>
        <begin position="77"/>
        <end position="92"/>
    </location>
</feature>
<feature type="compositionally biased region" description="Basic and acidic residues" evidence="12">
    <location>
        <begin position="1339"/>
        <end position="1357"/>
    </location>
</feature>
<feature type="region of interest" description="Disordered" evidence="12">
    <location>
        <begin position="1262"/>
        <end position="1368"/>
    </location>
</feature>
<keyword evidence="3" id="KW-0677">Repeat</keyword>
<dbReference type="Proteomes" id="UP000261360">
    <property type="component" value="Unplaced"/>
</dbReference>
<dbReference type="GO" id="GO:0000977">
    <property type="term" value="F:RNA polymerase II transcription regulatory region sequence-specific DNA binding"/>
    <property type="evidence" value="ECO:0007669"/>
    <property type="project" value="TreeGrafter"/>
</dbReference>
<evidence type="ECO:0000256" key="5">
    <source>
        <dbReference type="ARBA" id="ARBA00022833"/>
    </source>
</evidence>
<feature type="compositionally biased region" description="Basic and acidic residues" evidence="12">
    <location>
        <begin position="1548"/>
        <end position="1559"/>
    </location>
</feature>
<organism evidence="14 15">
    <name type="scientific">Seriola lalandi dorsalis</name>
    <dbReference type="NCBI Taxonomy" id="1841481"/>
    <lineage>
        <taxon>Eukaryota</taxon>
        <taxon>Metazoa</taxon>
        <taxon>Chordata</taxon>
        <taxon>Craniata</taxon>
        <taxon>Vertebrata</taxon>
        <taxon>Euteleostomi</taxon>
        <taxon>Actinopterygii</taxon>
        <taxon>Neopterygii</taxon>
        <taxon>Teleostei</taxon>
        <taxon>Neoteleostei</taxon>
        <taxon>Acanthomorphata</taxon>
        <taxon>Carangaria</taxon>
        <taxon>Carangiformes</taxon>
        <taxon>Carangidae</taxon>
        <taxon>Seriola</taxon>
    </lineage>
</organism>
<feature type="compositionally biased region" description="Basic and acidic residues" evidence="12">
    <location>
        <begin position="849"/>
        <end position="859"/>
    </location>
</feature>
<keyword evidence="6" id="KW-0805">Transcription regulation</keyword>
<keyword evidence="7" id="KW-0238">DNA-binding</keyword>
<dbReference type="Ensembl" id="ENSSLDT00000015771.1">
    <property type="protein sequence ID" value="ENSSLDP00000015196.1"/>
    <property type="gene ID" value="ENSSLDG00000012102.1"/>
</dbReference>
<dbReference type="GO" id="GO:0008270">
    <property type="term" value="F:zinc ion binding"/>
    <property type="evidence" value="ECO:0007669"/>
    <property type="project" value="UniProtKB-KW"/>
</dbReference>
<feature type="region of interest" description="Disordered" evidence="12">
    <location>
        <begin position="576"/>
        <end position="614"/>
    </location>
</feature>
<feature type="region of interest" description="Disordered" evidence="12">
    <location>
        <begin position="796"/>
        <end position="822"/>
    </location>
</feature>
<feature type="compositionally biased region" description="Basic and acidic residues" evidence="12">
    <location>
        <begin position="41"/>
        <end position="66"/>
    </location>
</feature>
<dbReference type="GO" id="GO:0003700">
    <property type="term" value="F:DNA-binding transcription factor activity"/>
    <property type="evidence" value="ECO:0007669"/>
    <property type="project" value="InterPro"/>
</dbReference>
<dbReference type="STRING" id="1841481.ENSSLDP00000015179"/>
<feature type="region of interest" description="Disordered" evidence="12">
    <location>
        <begin position="849"/>
        <end position="869"/>
    </location>
</feature>
<feature type="compositionally biased region" description="Polar residues" evidence="12">
    <location>
        <begin position="477"/>
        <end position="494"/>
    </location>
</feature>
<sequence>MNSREMVRKKNPPIRSVGGEEEEEEEGRRPGGEEEEEGEEEGRVGAEAERINRPSEPESSDRVRGDEEQEEEEGESECVSSSVSPSSVGDRYSNNEERGGRRGGGGGRAKQGGAALTDRPESQSEPEDGEKGLEEGERGDRDRGEADHLTPSLLSAAHLLPRQEGGEESTTDTPPLSSSPSPKLQDFKCNVCGYGYYGNDPADLVKHFRKYHLGLHNRTRQDAALDTHILALHNMAPQHTPLDIQTGQGQRNQAKELGKTRPDIHNQQHRAVMVNGTYDVQVTLGGTLIGIGRKTSDCQGNTKYFRCKFCNFTYMGSNSLELEQHFLSSHPNKVKTPPTTPLLATNNLATHDNQAKGRSQIIDGAERVAVRAEDDSLVGYSIPVRACSDSSSWTGEPGRGAVQAYYWCKFCSWSCEWSGGSAKLLEHYEQRHRMSLGGAMSPNNSNPGVLDRERERGGRREGGERDHMASKSRKDLSSNPSSTSQGDTNSSDPEAVVTSYNCQLCDFRYSMAHSADVIVVAPLLLHYQHNHSIHRCCIQHCMYCPQGLCQPHKHLGEVSHPFACRKPTCPKCCSKFPQSTKQQDTVGSKPAATTPASMTPPNPRSDSGVISGSTFHTSSPAHPVVTQGVTHLCDQCAFATTDIDVLLQHYESCHTLINLKGAPPHVKAEEEVAVDKEGGRGAGGEREYSCTKCHFITEVEEEIFRHYRRVHACCRCRRCDFTAPDSSALLDHFNSVHCHDSSPSLSSLTTTSLPTSLTPSLTLSANGCSAPSTLAIKEESKGDLRLLYSLAPPEGRLAEGGREEAGGVVKSEGGEEKEREREKGWVLGETRGIGERGGEQAHGLLWVPKERMGPERGVERGAGGGSPSLFPSPLPLSFVSANHEASQQKRGVASPSMVYLGDTKSFLGDTKSFLGDAKLYGGGRPGGAAAGGGGGEKQNQMPPQQYTGGGSGGGSGGGGGQEGKGGAAKEESQSLLRRRRGSGVFCANCLTTKTSLWRKNANGGYVCNACGLYQKLHSTPRPLNIIKQNNGEQIIRRRTRKRLNPDSLTSENPAPKQQRITSEERMNGEESDRSCASIKNQQPSPRSRSPRSTQAFLANQTLEIHRRMPPLLLPSHPPSSLVAEGNGGIAEGGITSKVEGGKGGGGSERGSPIEKYMRPSKPSSYSPPGSPIEKYQYPLFSLPLPLTLSPDLTPESDWLRFWTKYKMAATSGVPGSISNLSSPGSLGNNTHYLGAMVTPVQHHQQSYTVPYCASPYSPLPPPPAPPHYPPPPLHPQTSSSSSSLENEAPLDLAIRQRDTSAANAHISTNGAERRRQESPLAERLRENWKGEKDEEERTDEGANQKEEIGKEEKDHLTKSRSSVSSNRTMVEVATQDDLTNRCIHCGIYFLDEVMYALHMSCHGDQGPYQCSFCLHVCVDRYDFTTHIQRGLHRYTDKTSQQKGHTQDGKIQSSPVMSERDSRSATPEENKDGGDQIEITHGSDDVVGVCHDDRAEEITGNEANDDETGAEKEVRVESHDKTNQESGGETVSDSSADMSETMEVTTVAETKHVDENAESN</sequence>
<dbReference type="RefSeq" id="XP_023272003.1">
    <property type="nucleotide sequence ID" value="XM_023416235.1"/>
</dbReference>
<dbReference type="GeneID" id="111662380"/>
<feature type="compositionally biased region" description="Basic and acidic residues" evidence="12">
    <location>
        <begin position="450"/>
        <end position="476"/>
    </location>
</feature>
<dbReference type="Pfam" id="PF00320">
    <property type="entry name" value="GATA"/>
    <property type="match status" value="1"/>
</dbReference>
<feature type="compositionally biased region" description="Low complexity" evidence="12">
    <location>
        <begin position="171"/>
        <end position="182"/>
    </location>
</feature>
<feature type="compositionally biased region" description="Basic and acidic residues" evidence="12">
    <location>
        <begin position="1508"/>
        <end position="1522"/>
    </location>
</feature>
<dbReference type="RefSeq" id="XP_023272004.1">
    <property type="nucleotide sequence ID" value="XM_023416236.1"/>
</dbReference>
<feature type="domain" description="GATA-type" evidence="13">
    <location>
        <begin position="980"/>
        <end position="1038"/>
    </location>
</feature>
<evidence type="ECO:0000256" key="7">
    <source>
        <dbReference type="ARBA" id="ARBA00023125"/>
    </source>
</evidence>
<dbReference type="FunFam" id="3.30.50.10:FF:000020">
    <property type="entry name" value="Zinc finger transcription factor Trps1"/>
    <property type="match status" value="1"/>
</dbReference>
<dbReference type="Ensembl" id="ENSSLDT00000015754.1">
    <property type="protein sequence ID" value="ENSSLDP00000015179.1"/>
    <property type="gene ID" value="ENSSLDG00000012102.1"/>
</dbReference>
<dbReference type="CTD" id="7227"/>
<evidence type="ECO:0000256" key="6">
    <source>
        <dbReference type="ARBA" id="ARBA00023015"/>
    </source>
</evidence>
<dbReference type="InterPro" id="IPR028440">
    <property type="entry name" value="TRPS1"/>
</dbReference>
<dbReference type="PRINTS" id="PR00619">
    <property type="entry name" value="GATAZNFINGER"/>
</dbReference>
<dbReference type="RefSeq" id="XP_023272002.1">
    <property type="nucleotide sequence ID" value="XM_023416234.1"/>
</dbReference>
<keyword evidence="15" id="KW-1185">Reference proteome</keyword>
<dbReference type="GeneTree" id="ENSGT00940000157893"/>
<dbReference type="OrthoDB" id="515401at2759"/>
<feature type="compositionally biased region" description="Polar residues" evidence="12">
    <location>
        <begin position="937"/>
        <end position="946"/>
    </location>
</feature>
<feature type="compositionally biased region" description="Pro residues" evidence="12">
    <location>
        <begin position="1262"/>
        <end position="1274"/>
    </location>
</feature>
<feature type="compositionally biased region" description="Basic and acidic residues" evidence="12">
    <location>
        <begin position="129"/>
        <end position="148"/>
    </location>
</feature>
<evidence type="ECO:0000313" key="15">
    <source>
        <dbReference type="Proteomes" id="UP000261360"/>
    </source>
</evidence>
<feature type="compositionally biased region" description="Basic and acidic residues" evidence="12">
    <location>
        <begin position="1061"/>
        <end position="1073"/>
    </location>
</feature>
<dbReference type="KEGG" id="slal:111662380"/>
<dbReference type="SMART" id="SM00355">
    <property type="entry name" value="ZnF_C2H2"/>
    <property type="match status" value="8"/>
</dbReference>
<evidence type="ECO:0000256" key="10">
    <source>
        <dbReference type="ARBA" id="ARBA00073694"/>
    </source>
</evidence>
<accession>A0A3B4XBQ3</accession>
<reference evidence="14" key="1">
    <citation type="submission" date="2025-05" db="UniProtKB">
        <authorList>
            <consortium name="Ensembl"/>
        </authorList>
    </citation>
    <scope>IDENTIFICATION</scope>
</reference>
<feature type="compositionally biased region" description="Polar residues" evidence="12">
    <location>
        <begin position="1299"/>
        <end position="1310"/>
    </location>
</feature>
<evidence type="ECO:0000256" key="3">
    <source>
        <dbReference type="ARBA" id="ARBA00022737"/>
    </source>
</evidence>
<dbReference type="CDD" id="cd00202">
    <property type="entry name" value="ZnF_GATA"/>
    <property type="match status" value="1"/>
</dbReference>
<evidence type="ECO:0000256" key="9">
    <source>
        <dbReference type="ARBA" id="ARBA00023242"/>
    </source>
</evidence>
<evidence type="ECO:0000256" key="12">
    <source>
        <dbReference type="SAM" id="MobiDB-lite"/>
    </source>
</evidence>
<feature type="compositionally biased region" description="Polar residues" evidence="12">
    <location>
        <begin position="1437"/>
        <end position="1455"/>
    </location>
</feature>
<dbReference type="GO" id="GO:0005634">
    <property type="term" value="C:nucleus"/>
    <property type="evidence" value="ECO:0007669"/>
    <property type="project" value="UniProtKB-SubCell"/>
</dbReference>
<keyword evidence="4 11" id="KW-0863">Zinc-finger</keyword>
<protein>
    <recommendedName>
        <fullName evidence="10">Zinc finger transcription factor Trps1</fullName>
    </recommendedName>
</protein>
<dbReference type="InterPro" id="IPR013088">
    <property type="entry name" value="Znf_NHR/GATA"/>
</dbReference>
<keyword evidence="2" id="KW-0479">Metal-binding</keyword>
<feature type="compositionally biased region" description="Acidic residues" evidence="12">
    <location>
        <begin position="67"/>
        <end position="76"/>
    </location>
</feature>
<feature type="compositionally biased region" description="Basic and acidic residues" evidence="12">
    <location>
        <begin position="812"/>
        <end position="822"/>
    </location>
</feature>
<dbReference type="PROSITE" id="PS00344">
    <property type="entry name" value="GATA_ZN_FINGER_1"/>
    <property type="match status" value="1"/>
</dbReference>
<dbReference type="InterPro" id="IPR000679">
    <property type="entry name" value="Znf_GATA"/>
</dbReference>
<feature type="compositionally biased region" description="Basic and acidic residues" evidence="12">
    <location>
        <begin position="796"/>
        <end position="805"/>
    </location>
</feature>
<feature type="compositionally biased region" description="Gly residues" evidence="12">
    <location>
        <begin position="947"/>
        <end position="966"/>
    </location>
</feature>
<evidence type="ECO:0000256" key="4">
    <source>
        <dbReference type="ARBA" id="ARBA00022771"/>
    </source>
</evidence>
<keyword evidence="8" id="KW-0804">Transcription</keyword>
<proteinExistence type="predicted"/>
<feature type="compositionally biased region" description="Polar residues" evidence="12">
    <location>
        <begin position="576"/>
        <end position="586"/>
    </location>
</feature>
<dbReference type="PROSITE" id="PS00028">
    <property type="entry name" value="ZINC_FINGER_C2H2_1"/>
    <property type="match status" value="1"/>
</dbReference>
<feature type="compositionally biased region" description="Basic and acidic residues" evidence="12">
    <location>
        <begin position="1457"/>
        <end position="1473"/>
    </location>
</feature>
<evidence type="ECO:0000256" key="1">
    <source>
        <dbReference type="ARBA" id="ARBA00004123"/>
    </source>
</evidence>
<feature type="region of interest" description="Disordered" evidence="12">
    <location>
        <begin position="1"/>
        <end position="184"/>
    </location>
</feature>
<comment type="subcellular location">
    <subcellularLocation>
        <location evidence="1">Nucleus</location>
    </subcellularLocation>
</comment>
<dbReference type="GO" id="GO:0006357">
    <property type="term" value="P:regulation of transcription by RNA polymerase II"/>
    <property type="evidence" value="ECO:0007669"/>
    <property type="project" value="TreeGrafter"/>
</dbReference>
<evidence type="ECO:0000256" key="11">
    <source>
        <dbReference type="PROSITE-ProRule" id="PRU00094"/>
    </source>
</evidence>
<evidence type="ECO:0000259" key="13">
    <source>
        <dbReference type="PROSITE" id="PS50114"/>
    </source>
</evidence>
<feature type="compositionally biased region" description="Polar residues" evidence="12">
    <location>
        <begin position="1523"/>
        <end position="1547"/>
    </location>
</feature>
<feature type="compositionally biased region" description="Polar residues" evidence="12">
    <location>
        <begin position="604"/>
        <end position="614"/>
    </location>
</feature>
<name>A0A3B4XBQ3_SERLL</name>
<evidence type="ECO:0000313" key="14">
    <source>
        <dbReference type="Ensembl" id="ENSSLDP00000015179.1"/>
    </source>
</evidence>
<feature type="compositionally biased region" description="Gly residues" evidence="12">
    <location>
        <begin position="926"/>
        <end position="936"/>
    </location>
</feature>
<feature type="compositionally biased region" description="Basic and acidic residues" evidence="12">
    <location>
        <begin position="1311"/>
        <end position="1332"/>
    </location>
</feature>
<evidence type="ECO:0000256" key="8">
    <source>
        <dbReference type="ARBA" id="ARBA00023163"/>
    </source>
</evidence>
<feature type="region of interest" description="Disordered" evidence="12">
    <location>
        <begin position="436"/>
        <end position="494"/>
    </location>
</feature>
<dbReference type="PANTHER" id="PTHR47034">
    <property type="entry name" value="ZINC FINGER TRANSCRIPTION FACTOR TRPS1"/>
    <property type="match status" value="1"/>
</dbReference>
<keyword evidence="5" id="KW-0862">Zinc</keyword>
<feature type="region of interest" description="Disordered" evidence="12">
    <location>
        <begin position="1434"/>
        <end position="1559"/>
    </location>
</feature>
<dbReference type="Gene3D" id="3.30.50.10">
    <property type="entry name" value="Erythroid Transcription Factor GATA-1, subunit A"/>
    <property type="match status" value="1"/>
</dbReference>
<dbReference type="PROSITE" id="PS50114">
    <property type="entry name" value="GATA_ZN_FINGER_2"/>
    <property type="match status" value="1"/>
</dbReference>
<dbReference type="SMART" id="SM00401">
    <property type="entry name" value="ZnF_GATA"/>
    <property type="match status" value="1"/>
</dbReference>
<feature type="compositionally biased region" description="Low complexity" evidence="12">
    <location>
        <begin position="1083"/>
        <end position="1092"/>
    </location>
</feature>
<feature type="region of interest" description="Disordered" evidence="12">
    <location>
        <begin position="1030"/>
        <end position="1093"/>
    </location>
</feature>
<dbReference type="RefSeq" id="XP_023272001.1">
    <property type="nucleotide sequence ID" value="XM_023416233.1"/>
</dbReference>
<evidence type="ECO:0000256" key="2">
    <source>
        <dbReference type="ARBA" id="ARBA00022723"/>
    </source>
</evidence>
<dbReference type="InterPro" id="IPR013087">
    <property type="entry name" value="Znf_C2H2_type"/>
</dbReference>
<dbReference type="PANTHER" id="PTHR47034:SF1">
    <property type="entry name" value="ZINC FINGER TRANSCRIPTION FACTOR TRPS1"/>
    <property type="match status" value="1"/>
</dbReference>
<feature type="region of interest" description="Disordered" evidence="12">
    <location>
        <begin position="926"/>
        <end position="977"/>
    </location>
</feature>